<name>A0A6N9Q4R6_9BACL</name>
<dbReference type="RefSeq" id="WP_160646636.1">
    <property type="nucleotide sequence ID" value="NZ_SIJB01000028.1"/>
</dbReference>
<dbReference type="OrthoDB" id="249225at2"/>
<dbReference type="InterPro" id="IPR029058">
    <property type="entry name" value="AB_hydrolase_fold"/>
</dbReference>
<gene>
    <name evidence="1" type="ORF">ERL59_12745</name>
</gene>
<dbReference type="AlphaFoldDB" id="A0A6N9Q4R6"/>
<sequence length="278" mass="32045">MITTQKKYGIDKKIYGVVSQNDCNPEAIILFFPGYGQAMSEKNYLFSTIRKVLTPILTNYKFIQFDYIGHGDSMGELGEVSLSTMIDSVMQVIDDELNPEVTKVQFIANGLGCVIANEVLKLLNNKIKIELLFIHPPIQKIKKIEQIFPKQMLNDLKSKGSMDTQELCPGMDYYTFSDFNMEQVDFFSRLGSYMLYLHGQKCSYKLINEIDNLNFVNELRQLNNIKVVIGEKDEESIQMLNQNLPEISIIKLPDVYYFHDHPKAVDYIIQVIHKSEKN</sequence>
<dbReference type="EMBL" id="SIJB01000028">
    <property type="protein sequence ID" value="NBI29826.1"/>
    <property type="molecule type" value="Genomic_DNA"/>
</dbReference>
<protein>
    <recommendedName>
        <fullName evidence="3">Pimeloyl-ACP methyl ester carboxylesterase</fullName>
    </recommendedName>
</protein>
<dbReference type="SUPFAM" id="SSF53474">
    <property type="entry name" value="alpha/beta-Hydrolases"/>
    <property type="match status" value="1"/>
</dbReference>
<organism evidence="1 2">
    <name type="scientific">Chengkuizengella marina</name>
    <dbReference type="NCBI Taxonomy" id="2507566"/>
    <lineage>
        <taxon>Bacteria</taxon>
        <taxon>Bacillati</taxon>
        <taxon>Bacillota</taxon>
        <taxon>Bacilli</taxon>
        <taxon>Bacillales</taxon>
        <taxon>Paenibacillaceae</taxon>
        <taxon>Chengkuizengella</taxon>
    </lineage>
</organism>
<evidence type="ECO:0000313" key="2">
    <source>
        <dbReference type="Proteomes" id="UP000448943"/>
    </source>
</evidence>
<accession>A0A6N9Q4R6</accession>
<evidence type="ECO:0000313" key="1">
    <source>
        <dbReference type="EMBL" id="NBI29826.1"/>
    </source>
</evidence>
<proteinExistence type="predicted"/>
<evidence type="ECO:0008006" key="3">
    <source>
        <dbReference type="Google" id="ProtNLM"/>
    </source>
</evidence>
<reference evidence="1 2" key="1">
    <citation type="submission" date="2019-01" db="EMBL/GenBank/DDBJ databases">
        <title>Chengkuizengella sp. nov., isolated from deep-sea sediment of East Pacific Ocean.</title>
        <authorList>
            <person name="Yang J."/>
            <person name="Lai Q."/>
            <person name="Shao Z."/>
        </authorList>
    </citation>
    <scope>NUCLEOTIDE SEQUENCE [LARGE SCALE GENOMIC DNA]</scope>
    <source>
        <strain evidence="1 2">YPA3-1-1</strain>
    </source>
</reference>
<comment type="caution">
    <text evidence="1">The sequence shown here is derived from an EMBL/GenBank/DDBJ whole genome shotgun (WGS) entry which is preliminary data.</text>
</comment>
<dbReference type="Proteomes" id="UP000448943">
    <property type="component" value="Unassembled WGS sequence"/>
</dbReference>
<dbReference type="Gene3D" id="3.40.50.1820">
    <property type="entry name" value="alpha/beta hydrolase"/>
    <property type="match status" value="1"/>
</dbReference>
<keyword evidence="2" id="KW-1185">Reference proteome</keyword>